<dbReference type="Pfam" id="PF00431">
    <property type="entry name" value="CUB"/>
    <property type="match status" value="5"/>
</dbReference>
<reference evidence="5" key="1">
    <citation type="submission" date="2025-08" db="UniProtKB">
        <authorList>
            <consortium name="RefSeq"/>
        </authorList>
    </citation>
    <scope>IDENTIFICATION</scope>
    <source>
        <tissue evidence="5">Muscle</tissue>
    </source>
</reference>
<gene>
    <name evidence="5" type="primary">LOC106459820</name>
</gene>
<feature type="non-terminal residue" evidence="5">
    <location>
        <position position="524"/>
    </location>
</feature>
<evidence type="ECO:0000256" key="1">
    <source>
        <dbReference type="ARBA" id="ARBA00023157"/>
    </source>
</evidence>
<evidence type="ECO:0000256" key="2">
    <source>
        <dbReference type="PROSITE-ProRule" id="PRU00059"/>
    </source>
</evidence>
<dbReference type="PANTHER" id="PTHR24255">
    <property type="entry name" value="COMPLEMENT COMPONENT 1, S SUBCOMPONENT-RELATED"/>
    <property type="match status" value="1"/>
</dbReference>
<name>A0ABM1SEL7_LIMPO</name>
<feature type="domain" description="CUB" evidence="3">
    <location>
        <begin position="446"/>
        <end position="524"/>
    </location>
</feature>
<evidence type="ECO:0000313" key="5">
    <source>
        <dbReference type="RefSeq" id="XP_022242072.1"/>
    </source>
</evidence>
<sequence>MIIVDFDLEETTGCRGDYLDLNVEISGQKICGSLMSGTEKKLKFLPGKRSLTLQFKSDGVNHRKGFMIQLKQIRNSCSDEDIRTLGGRDCDQHIDRFIDRITTPGFPGRYGPNQECVFSIHRADSHICQVELEFRVFDLEPSWGRCDKDFLELPNRSRLCDGRHKDTQRFDFPHDKNVLIMKFVSDSYGSGTGFDIVVRQLRESCRLAVVPPSRRRCDLEVVTVSGRLLSPDFPNDYGPNEKCIFSIRRADPTICSVVLDINKFDLESSIGRCNKDYLELPDLTRICGTYNGKSGDGYGSGKGFEIYVNQMLDSCGGSPSSGKCNQEIASYIGIFSSPSYPNDYSANQRCTYTLRKADSSVCVVELDFHQFDIEFSRDKCSRDFLELPDGTRLCGMISGSRLVEFPVGSDSATFTFYSDNYGSGRGFEISVVQRKSSCGSVPNVQCNQVITEEKDNIRTPNYPDDYPPDARCEYEIRRLTLSTCNVQLEFLEFDVEADQGCKADFLEIESTKERLCGYQQQPIR</sequence>
<feature type="domain" description="CUB" evidence="3">
    <location>
        <begin position="217"/>
        <end position="293"/>
    </location>
</feature>
<dbReference type="PROSITE" id="PS01180">
    <property type="entry name" value="CUB"/>
    <property type="match status" value="5"/>
</dbReference>
<dbReference type="SMART" id="SM00042">
    <property type="entry name" value="CUB"/>
    <property type="match status" value="4"/>
</dbReference>
<comment type="caution">
    <text evidence="2">Lacks conserved residue(s) required for the propagation of feature annotation.</text>
</comment>
<dbReference type="Gene3D" id="2.60.120.290">
    <property type="entry name" value="Spermadhesin, CUB domain"/>
    <property type="match status" value="5"/>
</dbReference>
<keyword evidence="4" id="KW-1185">Reference proteome</keyword>
<protein>
    <submittedName>
        <fullName evidence="5">Dorsal-ventral patterning tolloid-like protein 1</fullName>
    </submittedName>
</protein>
<feature type="domain" description="CUB" evidence="3">
    <location>
        <begin position="1"/>
        <end position="73"/>
    </location>
</feature>
<accession>A0ABM1SEL7</accession>
<dbReference type="RefSeq" id="XP_022242072.1">
    <property type="nucleotide sequence ID" value="XM_022386364.1"/>
</dbReference>
<feature type="domain" description="CUB" evidence="3">
    <location>
        <begin position="315"/>
        <end position="434"/>
    </location>
</feature>
<evidence type="ECO:0000313" key="4">
    <source>
        <dbReference type="Proteomes" id="UP000694941"/>
    </source>
</evidence>
<dbReference type="CDD" id="cd00041">
    <property type="entry name" value="CUB"/>
    <property type="match status" value="4"/>
</dbReference>
<dbReference type="PANTHER" id="PTHR24255:SF31">
    <property type="entry name" value="CUBILIN-LIKE PROTEIN"/>
    <property type="match status" value="1"/>
</dbReference>
<keyword evidence="1 2" id="KW-1015">Disulfide bond</keyword>
<dbReference type="SUPFAM" id="SSF49854">
    <property type="entry name" value="Spermadhesin, CUB domain"/>
    <property type="match status" value="5"/>
</dbReference>
<proteinExistence type="predicted"/>
<organism evidence="4 5">
    <name type="scientific">Limulus polyphemus</name>
    <name type="common">Atlantic horseshoe crab</name>
    <dbReference type="NCBI Taxonomy" id="6850"/>
    <lineage>
        <taxon>Eukaryota</taxon>
        <taxon>Metazoa</taxon>
        <taxon>Ecdysozoa</taxon>
        <taxon>Arthropoda</taxon>
        <taxon>Chelicerata</taxon>
        <taxon>Merostomata</taxon>
        <taxon>Xiphosura</taxon>
        <taxon>Limulidae</taxon>
        <taxon>Limulus</taxon>
    </lineage>
</organism>
<dbReference type="InterPro" id="IPR000859">
    <property type="entry name" value="CUB_dom"/>
</dbReference>
<dbReference type="GeneID" id="106459820"/>
<feature type="domain" description="CUB" evidence="3">
    <location>
        <begin position="90"/>
        <end position="201"/>
    </location>
</feature>
<dbReference type="Proteomes" id="UP000694941">
    <property type="component" value="Unplaced"/>
</dbReference>
<dbReference type="InterPro" id="IPR035914">
    <property type="entry name" value="Sperma_CUB_dom_sf"/>
</dbReference>
<evidence type="ECO:0000259" key="3">
    <source>
        <dbReference type="PROSITE" id="PS01180"/>
    </source>
</evidence>
<feature type="disulfide bond" evidence="2">
    <location>
        <begin position="14"/>
        <end position="31"/>
    </location>
</feature>